<dbReference type="RefSeq" id="WP_151625318.1">
    <property type="nucleotide sequence ID" value="NZ_CP043028.1"/>
</dbReference>
<protein>
    <recommendedName>
        <fullName evidence="3">MarR family transcriptional regulator</fullName>
    </recommendedName>
</protein>
<reference evidence="2" key="1">
    <citation type="submission" date="2019-08" db="EMBL/GenBank/DDBJ databases">
        <title>Complete Genome Sequence of the Polysaccharide-Degrading Rumen Bacterium Pseudobutyrivibrio xylanivorans MA3014.</title>
        <authorList>
            <person name="Palevich N."/>
            <person name="Maclean P.H."/>
            <person name="Kelly W.J."/>
            <person name="Leahy S.C."/>
            <person name="Rakonjac J."/>
            <person name="Attwood G.T."/>
        </authorList>
    </citation>
    <scope>NUCLEOTIDE SEQUENCE [LARGE SCALE GENOMIC DNA]</scope>
    <source>
        <strain evidence="2">MA3014</strain>
    </source>
</reference>
<organism evidence="1 2">
    <name type="scientific">Pseudobutyrivibrio xylanivorans</name>
    <dbReference type="NCBI Taxonomy" id="185007"/>
    <lineage>
        <taxon>Bacteria</taxon>
        <taxon>Bacillati</taxon>
        <taxon>Bacillota</taxon>
        <taxon>Clostridia</taxon>
        <taxon>Lachnospirales</taxon>
        <taxon>Lachnospiraceae</taxon>
        <taxon>Pseudobutyrivibrio</taxon>
    </lineage>
</organism>
<proteinExistence type="predicted"/>
<sequence length="315" mass="36239">MKEYLEKQLKMNISIDESPENYKGLPLLYKSQYRIYNVSSNGVNWIALEPKKFIGLAQLRKNRAFLEKNKGLNCCLFLSDATFYSKEKMREEGIPFVLKDKEIFLPFIGMLLSNNGQRDLKPVHQISFLTQKILLVGLYDEYDKATVTQIAKQLEVSKMAVSKSFDEIEYLEIDVMDSKGKSRAITLTGGKKECWEKIKPFLRNPIIKRFELQEDIKLCRKAGISALCEYSMISDNYYPTYAVTKQELSDSGIKKMKEAVKGDTIGSVVLELGYYIDTIKKDVQDPLSVLLSIEDEMDDERVEGCALDMLEEFVW</sequence>
<dbReference type="KEGG" id="pxv:FXF36_14485"/>
<evidence type="ECO:0008006" key="3">
    <source>
        <dbReference type="Google" id="ProtNLM"/>
    </source>
</evidence>
<dbReference type="EMBL" id="CP043028">
    <property type="protein sequence ID" value="QFJ56011.1"/>
    <property type="molecule type" value="Genomic_DNA"/>
</dbReference>
<evidence type="ECO:0000313" key="2">
    <source>
        <dbReference type="Proteomes" id="UP000327030"/>
    </source>
</evidence>
<dbReference type="Proteomes" id="UP000327030">
    <property type="component" value="Chromosome 1"/>
</dbReference>
<dbReference type="OrthoDB" id="2004745at2"/>
<accession>A0A5P6VW61</accession>
<gene>
    <name evidence="1" type="ORF">FXF36_14485</name>
</gene>
<evidence type="ECO:0000313" key="1">
    <source>
        <dbReference type="EMBL" id="QFJ56011.1"/>
    </source>
</evidence>
<name>A0A5P6VW61_PSEXY</name>
<dbReference type="AlphaFoldDB" id="A0A5P6VW61"/>